<evidence type="ECO:0000313" key="1">
    <source>
        <dbReference type="EMBL" id="MPC25219.1"/>
    </source>
</evidence>
<protein>
    <submittedName>
        <fullName evidence="1">Uncharacterized protein</fullName>
    </submittedName>
</protein>
<keyword evidence="2" id="KW-1185">Reference proteome</keyword>
<evidence type="ECO:0000313" key="2">
    <source>
        <dbReference type="Proteomes" id="UP000324222"/>
    </source>
</evidence>
<sequence>MGIPGGSVVIAYSFIHPRVCVSACVRILSSHRSFTSSSSRHYGKYTYSAHRFAGHRWSSSSKHEYKVTFPRR</sequence>
<dbReference type="Proteomes" id="UP000324222">
    <property type="component" value="Unassembled WGS sequence"/>
</dbReference>
<dbReference type="EMBL" id="VSRR010001434">
    <property type="protein sequence ID" value="MPC25219.1"/>
    <property type="molecule type" value="Genomic_DNA"/>
</dbReference>
<name>A0A5B7DVT8_PORTR</name>
<dbReference type="AlphaFoldDB" id="A0A5B7DVT8"/>
<gene>
    <name evidence="1" type="ORF">E2C01_018324</name>
</gene>
<proteinExistence type="predicted"/>
<reference evidence="1 2" key="1">
    <citation type="submission" date="2019-05" db="EMBL/GenBank/DDBJ databases">
        <title>Another draft genome of Portunus trituberculatus and its Hox gene families provides insights of decapod evolution.</title>
        <authorList>
            <person name="Jeong J.-H."/>
            <person name="Song I."/>
            <person name="Kim S."/>
            <person name="Choi T."/>
            <person name="Kim D."/>
            <person name="Ryu S."/>
            <person name="Kim W."/>
        </authorList>
    </citation>
    <scope>NUCLEOTIDE SEQUENCE [LARGE SCALE GENOMIC DNA]</scope>
    <source>
        <tissue evidence="1">Muscle</tissue>
    </source>
</reference>
<comment type="caution">
    <text evidence="1">The sequence shown here is derived from an EMBL/GenBank/DDBJ whole genome shotgun (WGS) entry which is preliminary data.</text>
</comment>
<accession>A0A5B7DVT8</accession>
<organism evidence="1 2">
    <name type="scientific">Portunus trituberculatus</name>
    <name type="common">Swimming crab</name>
    <name type="synonym">Neptunus trituberculatus</name>
    <dbReference type="NCBI Taxonomy" id="210409"/>
    <lineage>
        <taxon>Eukaryota</taxon>
        <taxon>Metazoa</taxon>
        <taxon>Ecdysozoa</taxon>
        <taxon>Arthropoda</taxon>
        <taxon>Crustacea</taxon>
        <taxon>Multicrustacea</taxon>
        <taxon>Malacostraca</taxon>
        <taxon>Eumalacostraca</taxon>
        <taxon>Eucarida</taxon>
        <taxon>Decapoda</taxon>
        <taxon>Pleocyemata</taxon>
        <taxon>Brachyura</taxon>
        <taxon>Eubrachyura</taxon>
        <taxon>Portunoidea</taxon>
        <taxon>Portunidae</taxon>
        <taxon>Portuninae</taxon>
        <taxon>Portunus</taxon>
    </lineage>
</organism>